<evidence type="ECO:0000313" key="1">
    <source>
        <dbReference type="EMBL" id="UPQ78603.1"/>
    </source>
</evidence>
<protein>
    <recommendedName>
        <fullName evidence="3">Outer membrane protein beta-barrel domain-containing protein</fullName>
    </recommendedName>
</protein>
<dbReference type="RefSeq" id="WP_248433530.1">
    <property type="nucleotide sequence ID" value="NZ_CP096205.1"/>
</dbReference>
<keyword evidence="2" id="KW-1185">Reference proteome</keyword>
<name>A0ABY4KCS6_9FLAO</name>
<gene>
    <name evidence="1" type="ORF">M0M57_13355</name>
</gene>
<organism evidence="1 2">
    <name type="scientific">Flavobacterium azooxidireducens</name>
    <dbReference type="NCBI Taxonomy" id="1871076"/>
    <lineage>
        <taxon>Bacteria</taxon>
        <taxon>Pseudomonadati</taxon>
        <taxon>Bacteroidota</taxon>
        <taxon>Flavobacteriia</taxon>
        <taxon>Flavobacteriales</taxon>
        <taxon>Flavobacteriaceae</taxon>
        <taxon>Flavobacterium</taxon>
    </lineage>
</organism>
<evidence type="ECO:0000313" key="2">
    <source>
        <dbReference type="Proteomes" id="UP000830583"/>
    </source>
</evidence>
<evidence type="ECO:0008006" key="3">
    <source>
        <dbReference type="Google" id="ProtNLM"/>
    </source>
</evidence>
<sequence length="193" mass="22047">MKKVLFTSVVTMCFTICFSQSKGVESSLFNLQTGLLGAWVNNETKLTESIALRSEIGFDAGIFGGDVYGGNSGLFLAPVISLEPRWYYNIKKRETKNKNISNNSANFFTTSISYHPDWFVVGKDNLQVFNQMSFIPKWGIRRNIANSNFNFETGIGIGYRYYFLKQYGYIDNDSEIVLDLHLRIGYTFKKNNK</sequence>
<accession>A0ABY4KCS6</accession>
<proteinExistence type="predicted"/>
<dbReference type="EMBL" id="CP096205">
    <property type="protein sequence ID" value="UPQ78603.1"/>
    <property type="molecule type" value="Genomic_DNA"/>
</dbReference>
<reference evidence="1" key="1">
    <citation type="submission" date="2022-04" db="EMBL/GenBank/DDBJ databases">
        <title>Consumption of N2O by Flavobacterium azooxidireducens sp. nov. isolated from Decomposing Leaf Litter of Phragmites australis (Cav.).</title>
        <authorList>
            <person name="Behrendt U."/>
            <person name="Spanner T."/>
            <person name="Augustin J."/>
            <person name="Horn M.A."/>
            <person name="Kolb S."/>
            <person name="Ulrich A."/>
        </authorList>
    </citation>
    <scope>NUCLEOTIDE SEQUENCE</scope>
    <source>
        <strain evidence="1">IGB 4-14</strain>
    </source>
</reference>
<dbReference type="Proteomes" id="UP000830583">
    <property type="component" value="Chromosome"/>
</dbReference>